<name>A0A918K5P9_9ACTN</name>
<dbReference type="AlphaFoldDB" id="A0A918K5P9"/>
<keyword evidence="2" id="KW-0723">Serine/threonine-protein kinase</keyword>
<dbReference type="InterPro" id="IPR000719">
    <property type="entry name" value="Prot_kinase_dom"/>
</dbReference>
<evidence type="ECO:0000256" key="4">
    <source>
        <dbReference type="ARBA" id="ARBA00022741"/>
    </source>
</evidence>
<dbReference type="CDD" id="cd14014">
    <property type="entry name" value="STKc_PknB_like"/>
    <property type="match status" value="1"/>
</dbReference>
<evidence type="ECO:0000313" key="11">
    <source>
        <dbReference type="Proteomes" id="UP000619244"/>
    </source>
</evidence>
<comment type="caution">
    <text evidence="10">The sequence shown here is derived from an EMBL/GenBank/DDBJ whole genome shotgun (WGS) entry which is preliminary data.</text>
</comment>
<keyword evidence="11" id="KW-1185">Reference proteome</keyword>
<dbReference type="SUPFAM" id="SSF56112">
    <property type="entry name" value="Protein kinase-like (PK-like)"/>
    <property type="match status" value="1"/>
</dbReference>
<proteinExistence type="predicted"/>
<reference evidence="10" key="2">
    <citation type="submission" date="2020-09" db="EMBL/GenBank/DDBJ databases">
        <authorList>
            <person name="Sun Q."/>
            <person name="Ohkuma M."/>
        </authorList>
    </citation>
    <scope>NUCLEOTIDE SEQUENCE</scope>
    <source>
        <strain evidence="10">JCM 4790</strain>
    </source>
</reference>
<feature type="region of interest" description="Disordered" evidence="7">
    <location>
        <begin position="416"/>
        <end position="446"/>
    </location>
</feature>
<evidence type="ECO:0000256" key="8">
    <source>
        <dbReference type="SAM" id="Phobius"/>
    </source>
</evidence>
<dbReference type="PROSITE" id="PS00108">
    <property type="entry name" value="PROTEIN_KINASE_ST"/>
    <property type="match status" value="1"/>
</dbReference>
<dbReference type="InterPro" id="IPR008271">
    <property type="entry name" value="Ser/Thr_kinase_AS"/>
</dbReference>
<dbReference type="EMBL" id="BMVU01000001">
    <property type="protein sequence ID" value="GGX50817.1"/>
    <property type="molecule type" value="Genomic_DNA"/>
</dbReference>
<dbReference type="Gene3D" id="1.10.510.10">
    <property type="entry name" value="Transferase(Phosphotransferase) domain 1"/>
    <property type="match status" value="1"/>
</dbReference>
<evidence type="ECO:0000313" key="10">
    <source>
        <dbReference type="EMBL" id="GGX50817.1"/>
    </source>
</evidence>
<feature type="region of interest" description="Disordered" evidence="7">
    <location>
        <begin position="264"/>
        <end position="384"/>
    </location>
</feature>
<dbReference type="PROSITE" id="PS50011">
    <property type="entry name" value="PROTEIN_KINASE_DOM"/>
    <property type="match status" value="1"/>
</dbReference>
<dbReference type="PANTHER" id="PTHR43289:SF6">
    <property type="entry name" value="SERINE_THREONINE-PROTEIN KINASE NEKL-3"/>
    <property type="match status" value="1"/>
</dbReference>
<feature type="compositionally biased region" description="Basic and acidic residues" evidence="7">
    <location>
        <begin position="359"/>
        <end position="372"/>
    </location>
</feature>
<evidence type="ECO:0000256" key="5">
    <source>
        <dbReference type="ARBA" id="ARBA00022777"/>
    </source>
</evidence>
<evidence type="ECO:0000256" key="1">
    <source>
        <dbReference type="ARBA" id="ARBA00012513"/>
    </source>
</evidence>
<feature type="compositionally biased region" description="Pro residues" evidence="7">
    <location>
        <begin position="436"/>
        <end position="446"/>
    </location>
</feature>
<evidence type="ECO:0000256" key="3">
    <source>
        <dbReference type="ARBA" id="ARBA00022679"/>
    </source>
</evidence>
<sequence>MGRVWRAADELLDRPVAVKELRLDVIESEDTGVRRERALREARASARIDHPNVVRVYDVAEQGDRLWIVMELVEAPSLDRTVRDRGPLGGHETARVGLALVEALRRVHLAGVLHRDIKPGNVLLEPGGRVVLTDFGIAAVQDSTALTRTGLIVGSPEYMPPERIAGRAQGPPSDLWSLGATLCTALTGHSPFERGSTLATLHAAMYEDPELPPADHALTPLLRRLLERDPAARPDATEVARVLTGVLGPALPFPYQLQALAQTPFPAPPADRSAAPGPYPSVTPEPGRNGGRRTAQGDRRSALWGRGRRSAPPVAADGGARTAPGGGRAPAPAPRLDGVPAPARRRTGPTRPPRAARRPGADRTVRRPRPDGPGRGSGAPGRQAPEWLPRLLTVLVLVVAAAVAAVMIVTAVRPGGETRLPEQSTPPTVAGTSRPPASPDATTPPR</sequence>
<keyword evidence="3" id="KW-0808">Transferase</keyword>
<evidence type="ECO:0000259" key="9">
    <source>
        <dbReference type="PROSITE" id="PS50011"/>
    </source>
</evidence>
<feature type="compositionally biased region" description="Polar residues" evidence="7">
    <location>
        <begin position="421"/>
        <end position="431"/>
    </location>
</feature>
<protein>
    <recommendedName>
        <fullName evidence="1">non-specific serine/threonine protein kinase</fullName>
        <ecNumber evidence="1">2.7.11.1</ecNumber>
    </recommendedName>
</protein>
<keyword evidence="8" id="KW-1133">Transmembrane helix</keyword>
<keyword evidence="8" id="KW-0812">Transmembrane</keyword>
<reference evidence="10" key="1">
    <citation type="journal article" date="2014" name="Int. J. Syst. Evol. Microbiol.">
        <title>Complete genome sequence of Corynebacterium casei LMG S-19264T (=DSM 44701T), isolated from a smear-ripened cheese.</title>
        <authorList>
            <consortium name="US DOE Joint Genome Institute (JGI-PGF)"/>
            <person name="Walter F."/>
            <person name="Albersmeier A."/>
            <person name="Kalinowski J."/>
            <person name="Ruckert C."/>
        </authorList>
    </citation>
    <scope>NUCLEOTIDE SEQUENCE</scope>
    <source>
        <strain evidence="10">JCM 4790</strain>
    </source>
</reference>
<keyword evidence="4" id="KW-0547">Nucleotide-binding</keyword>
<accession>A0A918K5P9</accession>
<keyword evidence="6" id="KW-0067">ATP-binding</keyword>
<evidence type="ECO:0000256" key="7">
    <source>
        <dbReference type="SAM" id="MobiDB-lite"/>
    </source>
</evidence>
<dbReference type="EC" id="2.7.11.1" evidence="1"/>
<evidence type="ECO:0000256" key="2">
    <source>
        <dbReference type="ARBA" id="ARBA00022527"/>
    </source>
</evidence>
<dbReference type="GO" id="GO:0004674">
    <property type="term" value="F:protein serine/threonine kinase activity"/>
    <property type="evidence" value="ECO:0007669"/>
    <property type="project" value="UniProtKB-KW"/>
</dbReference>
<gene>
    <name evidence="10" type="ORF">GCM10010358_00400</name>
</gene>
<keyword evidence="5" id="KW-0418">Kinase</keyword>
<dbReference type="GO" id="GO:0005524">
    <property type="term" value="F:ATP binding"/>
    <property type="evidence" value="ECO:0007669"/>
    <property type="project" value="UniProtKB-KW"/>
</dbReference>
<feature type="domain" description="Protein kinase" evidence="9">
    <location>
        <begin position="1"/>
        <end position="251"/>
    </location>
</feature>
<evidence type="ECO:0000256" key="6">
    <source>
        <dbReference type="ARBA" id="ARBA00022840"/>
    </source>
</evidence>
<dbReference type="Pfam" id="PF00069">
    <property type="entry name" value="Pkinase"/>
    <property type="match status" value="1"/>
</dbReference>
<dbReference type="SMART" id="SM00220">
    <property type="entry name" value="S_TKc"/>
    <property type="match status" value="1"/>
</dbReference>
<keyword evidence="8" id="KW-0472">Membrane</keyword>
<feature type="transmembrane region" description="Helical" evidence="8">
    <location>
        <begin position="387"/>
        <end position="412"/>
    </location>
</feature>
<dbReference type="Proteomes" id="UP000619244">
    <property type="component" value="Unassembled WGS sequence"/>
</dbReference>
<organism evidence="10 11">
    <name type="scientific">Streptomyces minutiscleroticus</name>
    <dbReference type="NCBI Taxonomy" id="68238"/>
    <lineage>
        <taxon>Bacteria</taxon>
        <taxon>Bacillati</taxon>
        <taxon>Actinomycetota</taxon>
        <taxon>Actinomycetes</taxon>
        <taxon>Kitasatosporales</taxon>
        <taxon>Streptomycetaceae</taxon>
        <taxon>Streptomyces</taxon>
    </lineage>
</organism>
<dbReference type="InterPro" id="IPR011009">
    <property type="entry name" value="Kinase-like_dom_sf"/>
</dbReference>
<dbReference type="PANTHER" id="PTHR43289">
    <property type="entry name" value="MITOGEN-ACTIVATED PROTEIN KINASE KINASE KINASE 20-RELATED"/>
    <property type="match status" value="1"/>
</dbReference>